<dbReference type="EMBL" id="LAZR01035186">
    <property type="protein sequence ID" value="KKL28190.1"/>
    <property type="molecule type" value="Genomic_DNA"/>
</dbReference>
<comment type="caution">
    <text evidence="1">The sequence shown here is derived from an EMBL/GenBank/DDBJ whole genome shotgun (WGS) entry which is preliminary data.</text>
</comment>
<gene>
    <name evidence="1" type="ORF">LCGC14_2377620</name>
</gene>
<sequence length="66" mass="7274">MLDKRLNGVGKVTIERGQILCEGFSADDCMCREVAIFAMMWAIDQLWREVQATIDRPGGNGTSVIG</sequence>
<reference evidence="1" key="1">
    <citation type="journal article" date="2015" name="Nature">
        <title>Complex archaea that bridge the gap between prokaryotes and eukaryotes.</title>
        <authorList>
            <person name="Spang A."/>
            <person name="Saw J.H."/>
            <person name="Jorgensen S.L."/>
            <person name="Zaremba-Niedzwiedzka K."/>
            <person name="Martijn J."/>
            <person name="Lind A.E."/>
            <person name="van Eijk R."/>
            <person name="Schleper C."/>
            <person name="Guy L."/>
            <person name="Ettema T.J."/>
        </authorList>
    </citation>
    <scope>NUCLEOTIDE SEQUENCE</scope>
</reference>
<proteinExistence type="predicted"/>
<dbReference type="AlphaFoldDB" id="A0A0F9C1Y5"/>
<name>A0A0F9C1Y5_9ZZZZ</name>
<evidence type="ECO:0000313" key="1">
    <source>
        <dbReference type="EMBL" id="KKL28190.1"/>
    </source>
</evidence>
<protein>
    <submittedName>
        <fullName evidence="1">Uncharacterized protein</fullName>
    </submittedName>
</protein>
<accession>A0A0F9C1Y5</accession>
<organism evidence="1">
    <name type="scientific">marine sediment metagenome</name>
    <dbReference type="NCBI Taxonomy" id="412755"/>
    <lineage>
        <taxon>unclassified sequences</taxon>
        <taxon>metagenomes</taxon>
        <taxon>ecological metagenomes</taxon>
    </lineage>
</organism>